<dbReference type="Pfam" id="PF05922">
    <property type="entry name" value="Inhibitor_I9"/>
    <property type="match status" value="1"/>
</dbReference>
<feature type="domain" description="P/Homo B" evidence="7">
    <location>
        <begin position="626"/>
        <end position="740"/>
    </location>
</feature>
<feature type="active site" description="Charge relay system" evidence="5">
    <location>
        <position position="156"/>
    </location>
</feature>
<dbReference type="InterPro" id="IPR000209">
    <property type="entry name" value="Peptidase_S8/S53_dom"/>
</dbReference>
<dbReference type="InterPro" id="IPR050131">
    <property type="entry name" value="Peptidase_S8_subtilisin-like"/>
</dbReference>
<dbReference type="InterPro" id="IPR022398">
    <property type="entry name" value="Peptidase_S8_His-AS"/>
</dbReference>
<dbReference type="InterPro" id="IPR008979">
    <property type="entry name" value="Galactose-bd-like_sf"/>
</dbReference>
<dbReference type="AlphaFoldDB" id="A0AAE3VYA5"/>
<gene>
    <name evidence="8" type="ORF">J2S42_002068</name>
</gene>
<comment type="caution">
    <text evidence="8">The sequence shown here is derived from an EMBL/GenBank/DDBJ whole genome shotgun (WGS) entry which is preliminary data.</text>
</comment>
<keyword evidence="3 5" id="KW-0378">Hydrolase</keyword>
<keyword evidence="9" id="KW-1185">Reference proteome</keyword>
<evidence type="ECO:0000313" key="8">
    <source>
        <dbReference type="EMBL" id="MDQ0365399.1"/>
    </source>
</evidence>
<accession>A0AAE3VYA5</accession>
<evidence type="ECO:0000256" key="5">
    <source>
        <dbReference type="PROSITE-ProRule" id="PRU01240"/>
    </source>
</evidence>
<dbReference type="SUPFAM" id="SSF54897">
    <property type="entry name" value="Protease propeptides/inhibitors"/>
    <property type="match status" value="1"/>
</dbReference>
<dbReference type="PROSITE" id="PS00137">
    <property type="entry name" value="SUBTILASE_HIS"/>
    <property type="match status" value="1"/>
</dbReference>
<dbReference type="PROSITE" id="PS51829">
    <property type="entry name" value="P_HOMO_B"/>
    <property type="match status" value="2"/>
</dbReference>
<dbReference type="SUPFAM" id="SSF52743">
    <property type="entry name" value="Subtilisin-like"/>
    <property type="match status" value="1"/>
</dbReference>
<dbReference type="Gene3D" id="3.40.50.200">
    <property type="entry name" value="Peptidase S8/S53 domain"/>
    <property type="match status" value="1"/>
</dbReference>
<organism evidence="8 9">
    <name type="scientific">Catenuloplanes indicus</name>
    <dbReference type="NCBI Taxonomy" id="137267"/>
    <lineage>
        <taxon>Bacteria</taxon>
        <taxon>Bacillati</taxon>
        <taxon>Actinomycetota</taxon>
        <taxon>Actinomycetes</taxon>
        <taxon>Micromonosporales</taxon>
        <taxon>Micromonosporaceae</taxon>
        <taxon>Catenuloplanes</taxon>
    </lineage>
</organism>
<dbReference type="GO" id="GO:0004252">
    <property type="term" value="F:serine-type endopeptidase activity"/>
    <property type="evidence" value="ECO:0007669"/>
    <property type="project" value="UniProtKB-UniRule"/>
</dbReference>
<evidence type="ECO:0000256" key="4">
    <source>
        <dbReference type="ARBA" id="ARBA00022825"/>
    </source>
</evidence>
<evidence type="ECO:0000256" key="6">
    <source>
        <dbReference type="SAM" id="SignalP"/>
    </source>
</evidence>
<feature type="chain" id="PRO_5041930415" evidence="6">
    <location>
        <begin position="27"/>
        <end position="740"/>
    </location>
</feature>
<dbReference type="InterPro" id="IPR037045">
    <property type="entry name" value="S8pro/Inhibitor_I9_sf"/>
</dbReference>
<dbReference type="CDD" id="cd04077">
    <property type="entry name" value="Peptidases_S8_PCSK9_ProteinaseK_like"/>
    <property type="match status" value="1"/>
</dbReference>
<dbReference type="SUPFAM" id="SSF49785">
    <property type="entry name" value="Galactose-binding domain-like"/>
    <property type="match status" value="2"/>
</dbReference>
<protein>
    <submittedName>
        <fullName evidence="8">Subtilisin family serine protease/subtilisin-like proprotein convertase family protein</fullName>
    </submittedName>
</protein>
<evidence type="ECO:0000259" key="7">
    <source>
        <dbReference type="PROSITE" id="PS51829"/>
    </source>
</evidence>
<sequence length="740" mass="75795">MISVRRGLAAAVATLLAVGASAPATAAEPEGTVLGTGTPQSIAGSYIVFLKDAAVAADAVPGTADALAGRHGGTVVRTYRHAIRGFEARLTERAARRLAANPVVASVTQNATVTGSDVQSPTPSWGLDRIDQRALPTDGSFTYPGGVPRVTAYIIDGGINLTHTEFTGRVRSGWDFVDDDAQADDCRGHGTHVAGTVGGTTYGVAKTVELVAVRVLNCEGSGSVASVIAGIDWVTADHEAGTPAVANISINAARRFPAEEAAVSRSIADGVTYVISAGNDNGANACDRTPAGVPEAITVGATGPDDARAPFSNVGTCVDVFAPGVDILSANIGDDTATRLWSGTSMAAPHVTGAAALILAGHPTYTPAEVAGELLAEATPGVVGDAGTGSPNRLLYVDSTAPANDFSLAATPTDGDVVAGGSATATITGTVTRGAAQQVTLSARGLPAGATATFAPATIGSGGSTELTVTTGTRTAPGTYDVLVVGTGPSATRPTWFTLTVTAAAGCVGASDRDVSLESDHAVELPITIAGCGVHAAANSTVEVHIDHTYVDDLEVKLIAPSGRQYNLLDRTGDDAQDIDYTFTHDLSAEPADGVWKLSVFDNAPSGTGMTDSWVLNLAGEDLPVPVCGGVSTTDHTFADMETARSPITVTGCDRTPSNSSYVEVRIRHPQERDLAVYLVAPDGERIDLQINQAYYSPDSFRTHIARLTGKPANGTWTLQVSDDIWGNEPGTLEGWKLTL</sequence>
<evidence type="ECO:0000256" key="3">
    <source>
        <dbReference type="ARBA" id="ARBA00022801"/>
    </source>
</evidence>
<dbReference type="RefSeq" id="WP_307237929.1">
    <property type="nucleotide sequence ID" value="NZ_JAUSUZ010000001.1"/>
</dbReference>
<evidence type="ECO:0000313" key="9">
    <source>
        <dbReference type="Proteomes" id="UP001240236"/>
    </source>
</evidence>
<dbReference type="InterPro" id="IPR015500">
    <property type="entry name" value="Peptidase_S8_subtilisin-rel"/>
</dbReference>
<dbReference type="PROSITE" id="PS51892">
    <property type="entry name" value="SUBTILASE"/>
    <property type="match status" value="1"/>
</dbReference>
<dbReference type="InterPro" id="IPR023828">
    <property type="entry name" value="Peptidase_S8_Ser-AS"/>
</dbReference>
<dbReference type="PRINTS" id="PR00723">
    <property type="entry name" value="SUBTILISIN"/>
</dbReference>
<dbReference type="FunFam" id="3.40.50.200:FF:000014">
    <property type="entry name" value="Proteinase K"/>
    <property type="match status" value="1"/>
</dbReference>
<evidence type="ECO:0000256" key="1">
    <source>
        <dbReference type="ARBA" id="ARBA00011073"/>
    </source>
</evidence>
<keyword evidence="2 5" id="KW-0645">Protease</keyword>
<feature type="signal peptide" evidence="6">
    <location>
        <begin position="1"/>
        <end position="26"/>
    </location>
</feature>
<dbReference type="PROSITE" id="PS00138">
    <property type="entry name" value="SUBTILASE_SER"/>
    <property type="match status" value="1"/>
</dbReference>
<dbReference type="EMBL" id="JAUSUZ010000001">
    <property type="protein sequence ID" value="MDQ0365399.1"/>
    <property type="molecule type" value="Genomic_DNA"/>
</dbReference>
<dbReference type="InterPro" id="IPR010259">
    <property type="entry name" value="S8pro/Inhibitor_I9"/>
</dbReference>
<keyword evidence="6" id="KW-0732">Signal</keyword>
<dbReference type="Pfam" id="PF00082">
    <property type="entry name" value="Peptidase_S8"/>
    <property type="match status" value="1"/>
</dbReference>
<dbReference type="InterPro" id="IPR034193">
    <property type="entry name" value="PCSK9_ProteinaseK-like"/>
</dbReference>
<dbReference type="Proteomes" id="UP001240236">
    <property type="component" value="Unassembled WGS sequence"/>
</dbReference>
<dbReference type="GO" id="GO:0006508">
    <property type="term" value="P:proteolysis"/>
    <property type="evidence" value="ECO:0007669"/>
    <property type="project" value="UniProtKB-KW"/>
</dbReference>
<feature type="active site" description="Charge relay system" evidence="5">
    <location>
        <position position="345"/>
    </location>
</feature>
<dbReference type="PANTHER" id="PTHR43806">
    <property type="entry name" value="PEPTIDASE S8"/>
    <property type="match status" value="1"/>
</dbReference>
<dbReference type="Gene3D" id="2.60.120.260">
    <property type="entry name" value="Galactose-binding domain-like"/>
    <property type="match status" value="2"/>
</dbReference>
<dbReference type="Gene3D" id="3.30.70.80">
    <property type="entry name" value="Peptidase S8 propeptide/proteinase inhibitor I9"/>
    <property type="match status" value="1"/>
</dbReference>
<feature type="active site" description="Charge relay system" evidence="5">
    <location>
        <position position="189"/>
    </location>
</feature>
<reference evidence="8 9" key="1">
    <citation type="submission" date="2023-07" db="EMBL/GenBank/DDBJ databases">
        <title>Sequencing the genomes of 1000 actinobacteria strains.</title>
        <authorList>
            <person name="Klenk H.-P."/>
        </authorList>
    </citation>
    <scope>NUCLEOTIDE SEQUENCE [LARGE SCALE GENOMIC DNA]</scope>
    <source>
        <strain evidence="8 9">DSM 44709</strain>
    </source>
</reference>
<dbReference type="PANTHER" id="PTHR43806:SF11">
    <property type="entry name" value="CEREVISIN-RELATED"/>
    <property type="match status" value="1"/>
</dbReference>
<dbReference type="GO" id="GO:0005615">
    <property type="term" value="C:extracellular space"/>
    <property type="evidence" value="ECO:0007669"/>
    <property type="project" value="TreeGrafter"/>
</dbReference>
<evidence type="ECO:0000256" key="2">
    <source>
        <dbReference type="ARBA" id="ARBA00022670"/>
    </source>
</evidence>
<dbReference type="InterPro" id="IPR036852">
    <property type="entry name" value="Peptidase_S8/S53_dom_sf"/>
</dbReference>
<feature type="domain" description="P/Homo B" evidence="7">
    <location>
        <begin position="487"/>
        <end position="624"/>
    </location>
</feature>
<dbReference type="InterPro" id="IPR002884">
    <property type="entry name" value="P_dom"/>
</dbReference>
<dbReference type="Pfam" id="PF01483">
    <property type="entry name" value="P_proprotein"/>
    <property type="match status" value="2"/>
</dbReference>
<name>A0AAE3VYA5_9ACTN</name>
<comment type="similarity">
    <text evidence="1 5">Belongs to the peptidase S8 family.</text>
</comment>
<proteinExistence type="inferred from homology"/>
<keyword evidence="4 5" id="KW-0720">Serine protease</keyword>